<dbReference type="GO" id="GO:0016020">
    <property type="term" value="C:membrane"/>
    <property type="evidence" value="ECO:0007669"/>
    <property type="project" value="GOC"/>
</dbReference>
<dbReference type="Pfam" id="PF05184">
    <property type="entry name" value="SapB_1"/>
    <property type="match status" value="6"/>
</dbReference>
<keyword evidence="3 10" id="KW-0732">Signal</keyword>
<comment type="function">
    <text evidence="7">Pulmonary surfactant-associated proteins promote alveolar stability by lowering the surface tension at the air-liquid interface in the peripheral air spaces. SP-B increases the collapse pressure of palmitic acid to nearly 70 millinewtons per meter.</text>
</comment>
<feature type="domain" description="Saposin B-type" evidence="11">
    <location>
        <begin position="199"/>
        <end position="280"/>
    </location>
</feature>
<dbReference type="GO" id="GO:0005764">
    <property type="term" value="C:lysosome"/>
    <property type="evidence" value="ECO:0007669"/>
    <property type="project" value="InterPro"/>
</dbReference>
<evidence type="ECO:0000256" key="6">
    <source>
        <dbReference type="ARBA" id="ARBA00023180"/>
    </source>
</evidence>
<evidence type="ECO:0000256" key="9">
    <source>
        <dbReference type="ARBA" id="ARBA00041785"/>
    </source>
</evidence>
<evidence type="ECO:0000259" key="11">
    <source>
        <dbReference type="PROSITE" id="PS50015"/>
    </source>
</evidence>
<dbReference type="InterPro" id="IPR008139">
    <property type="entry name" value="SaposinB_dom"/>
</dbReference>
<dbReference type="GO" id="GO:0006665">
    <property type="term" value="P:sphingolipid metabolic process"/>
    <property type="evidence" value="ECO:0007669"/>
    <property type="project" value="InterPro"/>
</dbReference>
<evidence type="ECO:0000313" key="13">
    <source>
        <dbReference type="Proteomes" id="UP001149090"/>
    </source>
</evidence>
<gene>
    <name evidence="12" type="ORF">M0811_01542</name>
</gene>
<protein>
    <recommendedName>
        <fullName evidence="8">Pulmonary surfactant-associated protein B</fullName>
    </recommendedName>
    <alternativeName>
        <fullName evidence="9">Pulmonary surfactant-associated proteolipid SPL(Phe)</fullName>
    </alternativeName>
</protein>
<proteinExistence type="predicted"/>
<dbReference type="InterPro" id="IPR007856">
    <property type="entry name" value="SapB_1"/>
</dbReference>
<evidence type="ECO:0000256" key="1">
    <source>
        <dbReference type="ARBA" id="ARBA00004239"/>
    </source>
</evidence>
<evidence type="ECO:0000256" key="10">
    <source>
        <dbReference type="SAM" id="SignalP"/>
    </source>
</evidence>
<dbReference type="PANTHER" id="PTHR11480:SF3">
    <property type="entry name" value="BCDNA.GH08312"/>
    <property type="match status" value="1"/>
</dbReference>
<evidence type="ECO:0000256" key="4">
    <source>
        <dbReference type="ARBA" id="ARBA00022737"/>
    </source>
</evidence>
<dbReference type="InterPro" id="IPR011001">
    <property type="entry name" value="Saposin-like"/>
</dbReference>
<comment type="subcellular location">
    <subcellularLocation>
        <location evidence="1">Secreted</location>
        <location evidence="1">Extracellular space</location>
    </subcellularLocation>
</comment>
<organism evidence="12 13">
    <name type="scientific">Anaeramoeba ignava</name>
    <name type="common">Anaerobic marine amoeba</name>
    <dbReference type="NCBI Taxonomy" id="1746090"/>
    <lineage>
        <taxon>Eukaryota</taxon>
        <taxon>Metamonada</taxon>
        <taxon>Anaeramoebidae</taxon>
        <taxon>Anaeramoeba</taxon>
    </lineage>
</organism>
<dbReference type="AlphaFoldDB" id="A0A9Q0LGM7"/>
<dbReference type="PANTHER" id="PTHR11480">
    <property type="entry name" value="SAPOSIN-RELATED"/>
    <property type="match status" value="1"/>
</dbReference>
<dbReference type="FunFam" id="1.10.225.10:FF:000008">
    <property type="entry name" value="Pulmonary surfactant-associated protein B"/>
    <property type="match status" value="4"/>
</dbReference>
<keyword evidence="6" id="KW-0325">Glycoprotein</keyword>
<feature type="domain" description="Saposin B-type" evidence="11">
    <location>
        <begin position="455"/>
        <end position="536"/>
    </location>
</feature>
<feature type="domain" description="Saposin B-type" evidence="11">
    <location>
        <begin position="367"/>
        <end position="448"/>
    </location>
</feature>
<dbReference type="Pfam" id="PF03489">
    <property type="entry name" value="SapB_2"/>
    <property type="match status" value="7"/>
</dbReference>
<dbReference type="OrthoDB" id="69496at2759"/>
<evidence type="ECO:0000256" key="2">
    <source>
        <dbReference type="ARBA" id="ARBA00022525"/>
    </source>
</evidence>
<dbReference type="FunFam" id="1.10.225.10:FF:000002">
    <property type="entry name" value="prosaposin isoform X2"/>
    <property type="match status" value="2"/>
</dbReference>
<keyword evidence="2" id="KW-0964">Secreted</keyword>
<keyword evidence="4" id="KW-0677">Repeat</keyword>
<dbReference type="Gene3D" id="1.10.225.10">
    <property type="entry name" value="Saposin-like"/>
    <property type="match status" value="6"/>
</dbReference>
<evidence type="ECO:0000313" key="12">
    <source>
        <dbReference type="EMBL" id="KAJ5072527.1"/>
    </source>
</evidence>
<evidence type="ECO:0000256" key="5">
    <source>
        <dbReference type="ARBA" id="ARBA00023157"/>
    </source>
</evidence>
<keyword evidence="5" id="KW-1015">Disulfide bond</keyword>
<feature type="signal peptide" evidence="10">
    <location>
        <begin position="1"/>
        <end position="18"/>
    </location>
</feature>
<dbReference type="PRINTS" id="PR01797">
    <property type="entry name" value="SAPOSIN"/>
</dbReference>
<evidence type="ECO:0000256" key="3">
    <source>
        <dbReference type="ARBA" id="ARBA00022729"/>
    </source>
</evidence>
<name>A0A9Q0LGM7_ANAIG</name>
<evidence type="ECO:0000256" key="8">
    <source>
        <dbReference type="ARBA" id="ARBA00041094"/>
    </source>
</evidence>
<dbReference type="GO" id="GO:0005576">
    <property type="term" value="C:extracellular region"/>
    <property type="evidence" value="ECO:0007669"/>
    <property type="project" value="UniProtKB-SubCell"/>
</dbReference>
<feature type="domain" description="Saposin B-type" evidence="11">
    <location>
        <begin position="28"/>
        <end position="109"/>
    </location>
</feature>
<feature type="chain" id="PRO_5040128604" description="Pulmonary surfactant-associated protein B" evidence="10">
    <location>
        <begin position="19"/>
        <end position="582"/>
    </location>
</feature>
<sequence length="582" mass="64679">MKIVIFSLILLLVATTLAHGNLKDQPPAGIQCTACEEVMKLVENFMENPKTEDEIEKFLEDVCNMLPSFLSGPCDSLVQEYLPQIINLIVNGVTPDQICSMIGLCATPPKAPKGIECTVCEMVMELLDNYLQQNHTEQEIEQFLEGVCNMLPSYLSGPCDSMIQEYLPQIINLIVNGASPDKVCSMIGLCATPKKPIGGEIECTVCDEVMKLVEKFMEDKRTEDEIEKFLEDVCNMLPSPLNTICDGLIEQYIPVIVNLLVNDYPPDKICALIGLCTSETAPKGIECTVCEMIMELLDTFLKDNHTDQEIEQFLENVCNMLPSFLSGPCDSLVQEYLPQIINLIVNGVTPDQICSMIGLCATPKAPRGIECTVCEMIMELLDNFLKDNHTDQEIEQFLENVCNMLPSFLSGPCDSLVQEYLPQIINLIVNGVTPDQICSMIGLCATPPPTPSIFKGIECTVCEIVMKLLDGFLQNNSTQQEIEQFLEGVCNMLPSYLSGPCDSLIQTYLPQIINLIVNGVTPDEICSMIGLCTSETKPKSTKCTICEETDCDDLINYFYDDLVKWFVSDFPPEQFCTDVKIC</sequence>
<feature type="domain" description="Saposin B-type" evidence="11">
    <location>
        <begin position="283"/>
        <end position="364"/>
    </location>
</feature>
<dbReference type="InterPro" id="IPR008138">
    <property type="entry name" value="SapB_2"/>
</dbReference>
<dbReference type="InterPro" id="IPR008373">
    <property type="entry name" value="Saposin"/>
</dbReference>
<dbReference type="Proteomes" id="UP001149090">
    <property type="component" value="Unassembled WGS sequence"/>
</dbReference>
<dbReference type="SUPFAM" id="SSF47862">
    <property type="entry name" value="Saposin"/>
    <property type="match status" value="6"/>
</dbReference>
<keyword evidence="13" id="KW-1185">Reference proteome</keyword>
<dbReference type="PROSITE" id="PS50015">
    <property type="entry name" value="SAP_B"/>
    <property type="match status" value="6"/>
</dbReference>
<reference evidence="12" key="1">
    <citation type="submission" date="2022-10" db="EMBL/GenBank/DDBJ databases">
        <title>Novel sulphate-reducing endosymbionts in the free-living metamonad Anaeramoeba.</title>
        <authorList>
            <person name="Jerlstrom-Hultqvist J."/>
            <person name="Cepicka I."/>
            <person name="Gallot-Lavallee L."/>
            <person name="Salas-Leiva D."/>
            <person name="Curtis B.A."/>
            <person name="Zahonova K."/>
            <person name="Pipaliya S."/>
            <person name="Dacks J."/>
            <person name="Roger A.J."/>
        </authorList>
    </citation>
    <scope>NUCLEOTIDE SEQUENCE</scope>
    <source>
        <strain evidence="12">BMAN</strain>
    </source>
</reference>
<evidence type="ECO:0000256" key="7">
    <source>
        <dbReference type="ARBA" id="ARBA00037221"/>
    </source>
</evidence>
<accession>A0A9Q0LGM7</accession>
<dbReference type="SMART" id="SM00741">
    <property type="entry name" value="SapB"/>
    <property type="match status" value="6"/>
</dbReference>
<dbReference type="EMBL" id="JAPDFW010000081">
    <property type="protein sequence ID" value="KAJ5072527.1"/>
    <property type="molecule type" value="Genomic_DNA"/>
</dbReference>
<dbReference type="InterPro" id="IPR051428">
    <property type="entry name" value="Sphingo_Act-Surfact_Prot"/>
</dbReference>
<feature type="domain" description="Saposin B-type" evidence="11">
    <location>
        <begin position="113"/>
        <end position="194"/>
    </location>
</feature>
<dbReference type="OMA" id="MIGLCAT"/>
<comment type="caution">
    <text evidence="12">The sequence shown here is derived from an EMBL/GenBank/DDBJ whole genome shotgun (WGS) entry which is preliminary data.</text>
</comment>